<protein>
    <submittedName>
        <fullName evidence="1">GMC oxidoreductase</fullName>
    </submittedName>
</protein>
<dbReference type="Proteomes" id="UP000799754">
    <property type="component" value="Unassembled WGS sequence"/>
</dbReference>
<sequence>MREYVIIARLTSTQASAPLRQRPGKNFGIPEQNATYDYIVIGGGTGGLAVAYRLAEDGTKTVAAVEAGGYYKIENGNTSVVPAYNQNYNYITPDSRWDAPLVNWGFLTTPQAGAQNQVFHYSRGKMLGGCSAEDAMNYNRPTVGGLQAWTDAVNDTSYAWDEFLPYYESSIDYSNPSMCIRAFNSTVPYIDSANQSGNPLEVSFPNFATPLSSRAQLAFHELGVVDVHDLISGKLIDSQYSPLTLNPKDQSRSSSQTSFLNTAFEGSVYTHTLGQKILFDDNKTTYRVSVQIGPAAAPSYILTGSKEVIVSAGAFQLPQLLIVSGVGPAEILQNHNIPIVADRPCVGQNMWDHVVLSIGHQVSIESYGRLMNYTIAAKAKLEYAINQAGILTNDQSDYLEVEYDISSAPFGTPPFSTPEHPIGVGCFQPVLLTPLSRGNVTISSASMTDPPIISLNCYSHYILSVASPNTTSVQSVNSSHMRTVHASRQMAVVDYKARVIGVNSLRVVDASAFPFLPPGHPQATVFALAEKIATDILAGR</sequence>
<name>A0ACB6RKJ3_9PLEO</name>
<proteinExistence type="predicted"/>
<reference evidence="1" key="1">
    <citation type="journal article" date="2020" name="Stud. Mycol.">
        <title>101 Dothideomycetes genomes: a test case for predicting lifestyles and emergence of pathogens.</title>
        <authorList>
            <person name="Haridas S."/>
            <person name="Albert R."/>
            <person name="Binder M."/>
            <person name="Bloem J."/>
            <person name="Labutti K."/>
            <person name="Salamov A."/>
            <person name="Andreopoulos B."/>
            <person name="Baker S."/>
            <person name="Barry K."/>
            <person name="Bills G."/>
            <person name="Bluhm B."/>
            <person name="Cannon C."/>
            <person name="Castanera R."/>
            <person name="Culley D."/>
            <person name="Daum C."/>
            <person name="Ezra D."/>
            <person name="Gonzalez J."/>
            <person name="Henrissat B."/>
            <person name="Kuo A."/>
            <person name="Liang C."/>
            <person name="Lipzen A."/>
            <person name="Lutzoni F."/>
            <person name="Magnuson J."/>
            <person name="Mondo S."/>
            <person name="Nolan M."/>
            <person name="Ohm R."/>
            <person name="Pangilinan J."/>
            <person name="Park H.-J."/>
            <person name="Ramirez L."/>
            <person name="Alfaro M."/>
            <person name="Sun H."/>
            <person name="Tritt A."/>
            <person name="Yoshinaga Y."/>
            <person name="Zwiers L.-H."/>
            <person name="Turgeon B."/>
            <person name="Goodwin S."/>
            <person name="Spatafora J."/>
            <person name="Crous P."/>
            <person name="Grigoriev I."/>
        </authorList>
    </citation>
    <scope>NUCLEOTIDE SEQUENCE</scope>
    <source>
        <strain evidence="1">CBS 525.71</strain>
    </source>
</reference>
<evidence type="ECO:0000313" key="2">
    <source>
        <dbReference type="Proteomes" id="UP000799754"/>
    </source>
</evidence>
<comment type="caution">
    <text evidence="1">The sequence shown here is derived from an EMBL/GenBank/DDBJ whole genome shotgun (WGS) entry which is preliminary data.</text>
</comment>
<accession>A0ACB6RKJ3</accession>
<evidence type="ECO:0000313" key="1">
    <source>
        <dbReference type="EMBL" id="KAF2621489.1"/>
    </source>
</evidence>
<keyword evidence="2" id="KW-1185">Reference proteome</keyword>
<dbReference type="EMBL" id="MU006754">
    <property type="protein sequence ID" value="KAF2621489.1"/>
    <property type="molecule type" value="Genomic_DNA"/>
</dbReference>
<organism evidence="1 2">
    <name type="scientific">Macroventuria anomochaeta</name>
    <dbReference type="NCBI Taxonomy" id="301207"/>
    <lineage>
        <taxon>Eukaryota</taxon>
        <taxon>Fungi</taxon>
        <taxon>Dikarya</taxon>
        <taxon>Ascomycota</taxon>
        <taxon>Pezizomycotina</taxon>
        <taxon>Dothideomycetes</taxon>
        <taxon>Pleosporomycetidae</taxon>
        <taxon>Pleosporales</taxon>
        <taxon>Pleosporineae</taxon>
        <taxon>Didymellaceae</taxon>
        <taxon>Macroventuria</taxon>
    </lineage>
</organism>
<gene>
    <name evidence="1" type="ORF">BU25DRAFT_443722</name>
</gene>